<dbReference type="GO" id="GO:0005886">
    <property type="term" value="C:plasma membrane"/>
    <property type="evidence" value="ECO:0007669"/>
    <property type="project" value="UniProtKB-SubCell"/>
</dbReference>
<dbReference type="InterPro" id="IPR044492">
    <property type="entry name" value="P_typ_ATPase_HD_dom"/>
</dbReference>
<evidence type="ECO:0000256" key="7">
    <source>
        <dbReference type="ARBA" id="ARBA00022840"/>
    </source>
</evidence>
<keyword evidence="10 15" id="KW-0472">Membrane</keyword>
<evidence type="ECO:0000259" key="17">
    <source>
        <dbReference type="Pfam" id="PF19335"/>
    </source>
</evidence>
<dbReference type="Pfam" id="PF00122">
    <property type="entry name" value="E1-E2_ATPase"/>
    <property type="match status" value="1"/>
</dbReference>
<dbReference type="GO" id="GO:0043682">
    <property type="term" value="F:P-type divalent copper transporter activity"/>
    <property type="evidence" value="ECO:0007669"/>
    <property type="project" value="UniProtKB-EC"/>
</dbReference>
<name>A0A7M1AV31_9BACT</name>
<dbReference type="InterPro" id="IPR059000">
    <property type="entry name" value="ATPase_P-type_domA"/>
</dbReference>
<sequence>MNEQRNLESNGYTCPMHPEIIQDHPGSCPKCGMALEPIIVEATDESNSELNYMEQRFWIGLLFTLPVFTVSMLNDLVPEYLPQNITMYQMQWFLFLLSTPVILWGGWPFLIRGYESIKTLNLNMFTLIAIGVITAYLYSIVALFSPELFPPLMQTKDGLVHVYFEAAAVITTLVLLGQVLELRARNKTNSAIKTLLNLAPKQAHRIIDGAGNEETINLDLIQVDDMLRIKPGEKIPVDGIVLEGKSNVDESMITGEPLLVAKSIDDPLIGATLNKNSTLVMRAERIGSDTMLAQIIHMVALAQRSRAPIQKLADTVSGYFVPTVVLVAILAFFGWWFFGPEPRLAYAIVSAVSVLIIACPCALGLATPISIMVGTGRAALSGILIKDAKNLETMEKINTLVVDKTGTLTEGKPKVTSFILANDLFNESELSKFAASIELLSEHPLAEAIVEYAKEKTINLSNVEKFQAVAGKGIQGIVENKMVVLGSEEFLNSLGIETTVLIEQADKLRKEGKGVMFLAIDFQFSAIIGIEDPIKETSIAAIKQLKEEGIKIVMLSGDNETTANTVAKKLNIDTVYAKIMPDGKAKVIQKLQEEGAVVAMAGDGINDAPALAQADIGIAMGTGTDVAIESAGVTLIKGDLLGIVKVLKLSRATMQNIKQNLFFAFIYNSIGVPIAAGVFYPFFGILLSPIIAATAMSFSSVSVIVNALRLKNIKI</sequence>
<dbReference type="AlphaFoldDB" id="A0A7M1AV31"/>
<dbReference type="NCBIfam" id="TIGR01525">
    <property type="entry name" value="ATPase-IB_hvy"/>
    <property type="match status" value="1"/>
</dbReference>
<dbReference type="InterPro" id="IPR008250">
    <property type="entry name" value="ATPase_P-typ_transduc_dom_A_sf"/>
</dbReference>
<dbReference type="SFLD" id="SFLDG00002">
    <property type="entry name" value="C1.7:_P-type_atpase_like"/>
    <property type="match status" value="1"/>
</dbReference>
<dbReference type="PRINTS" id="PR00943">
    <property type="entry name" value="CUATPASE"/>
</dbReference>
<dbReference type="InterPro" id="IPR045800">
    <property type="entry name" value="HMBD"/>
</dbReference>
<keyword evidence="7 15" id="KW-0067">ATP-binding</keyword>
<evidence type="ECO:0000256" key="2">
    <source>
        <dbReference type="ARBA" id="ARBA00006024"/>
    </source>
</evidence>
<dbReference type="Proteomes" id="UP000593910">
    <property type="component" value="Chromosome"/>
</dbReference>
<keyword evidence="5 15" id="KW-0479">Metal-binding</keyword>
<dbReference type="GO" id="GO:0005524">
    <property type="term" value="F:ATP binding"/>
    <property type="evidence" value="ECO:0007669"/>
    <property type="project" value="UniProtKB-UniRule"/>
</dbReference>
<dbReference type="GO" id="GO:0055070">
    <property type="term" value="P:copper ion homeostasis"/>
    <property type="evidence" value="ECO:0007669"/>
    <property type="project" value="TreeGrafter"/>
</dbReference>
<dbReference type="SUPFAM" id="SSF81653">
    <property type="entry name" value="Calcium ATPase, transduction domain A"/>
    <property type="match status" value="1"/>
</dbReference>
<feature type="transmembrane region" description="Helical" evidence="15">
    <location>
        <begin position="57"/>
        <end position="77"/>
    </location>
</feature>
<dbReference type="Gene3D" id="3.40.50.1000">
    <property type="entry name" value="HAD superfamily/HAD-like"/>
    <property type="match status" value="1"/>
</dbReference>
<feature type="transmembrane region" description="Helical" evidence="15">
    <location>
        <begin position="661"/>
        <end position="680"/>
    </location>
</feature>
<dbReference type="InterPro" id="IPR036412">
    <property type="entry name" value="HAD-like_sf"/>
</dbReference>
<evidence type="ECO:0000256" key="3">
    <source>
        <dbReference type="ARBA" id="ARBA00022475"/>
    </source>
</evidence>
<organism evidence="18 19">
    <name type="scientific">Sulfurimonas marina</name>
    <dbReference type="NCBI Taxonomy" id="2590551"/>
    <lineage>
        <taxon>Bacteria</taxon>
        <taxon>Pseudomonadati</taxon>
        <taxon>Campylobacterota</taxon>
        <taxon>Epsilonproteobacteria</taxon>
        <taxon>Campylobacterales</taxon>
        <taxon>Sulfurimonadaceae</taxon>
        <taxon>Sulfurimonas</taxon>
    </lineage>
</organism>
<dbReference type="GO" id="GO:0005507">
    <property type="term" value="F:copper ion binding"/>
    <property type="evidence" value="ECO:0007669"/>
    <property type="project" value="TreeGrafter"/>
</dbReference>
<dbReference type="GO" id="GO:0016887">
    <property type="term" value="F:ATP hydrolysis activity"/>
    <property type="evidence" value="ECO:0007669"/>
    <property type="project" value="InterPro"/>
</dbReference>
<dbReference type="PROSITE" id="PS00154">
    <property type="entry name" value="ATPASE_E1_E2"/>
    <property type="match status" value="1"/>
</dbReference>
<feature type="transmembrane region" description="Helical" evidence="15">
    <location>
        <begin position="344"/>
        <end position="367"/>
    </location>
</feature>
<dbReference type="GO" id="GO:0060003">
    <property type="term" value="P:copper ion export"/>
    <property type="evidence" value="ECO:0007669"/>
    <property type="project" value="UniProtKB-ARBA"/>
</dbReference>
<dbReference type="EMBL" id="CP041165">
    <property type="protein sequence ID" value="QOP41297.1"/>
    <property type="molecule type" value="Genomic_DNA"/>
</dbReference>
<gene>
    <name evidence="18" type="primary">cadA</name>
    <name evidence="18" type="ORF">FJR03_05890</name>
</gene>
<evidence type="ECO:0000313" key="19">
    <source>
        <dbReference type="Proteomes" id="UP000593910"/>
    </source>
</evidence>
<dbReference type="InterPro" id="IPR023298">
    <property type="entry name" value="ATPase_P-typ_TM_dom_sf"/>
</dbReference>
<keyword evidence="19" id="KW-1185">Reference proteome</keyword>
<dbReference type="Pfam" id="PF00702">
    <property type="entry name" value="Hydrolase"/>
    <property type="match status" value="1"/>
</dbReference>
<dbReference type="CDD" id="cd02094">
    <property type="entry name" value="P-type_ATPase_Cu-like"/>
    <property type="match status" value="1"/>
</dbReference>
<dbReference type="PANTHER" id="PTHR43520">
    <property type="entry name" value="ATP7, ISOFORM B"/>
    <property type="match status" value="1"/>
</dbReference>
<dbReference type="Pfam" id="PF19335">
    <property type="entry name" value="HMBD"/>
    <property type="match status" value="1"/>
</dbReference>
<dbReference type="SUPFAM" id="SSF81665">
    <property type="entry name" value="Calcium ATPase, transmembrane domain M"/>
    <property type="match status" value="1"/>
</dbReference>
<dbReference type="EC" id="7.2.2.9" evidence="12"/>
<keyword evidence="3 15" id="KW-1003">Cell membrane</keyword>
<evidence type="ECO:0000256" key="1">
    <source>
        <dbReference type="ARBA" id="ARBA00004651"/>
    </source>
</evidence>
<dbReference type="NCBIfam" id="TIGR01494">
    <property type="entry name" value="ATPase_P-type"/>
    <property type="match status" value="1"/>
</dbReference>
<dbReference type="InterPro" id="IPR001757">
    <property type="entry name" value="P_typ_ATPase"/>
</dbReference>
<keyword evidence="8" id="KW-1278">Translocase</keyword>
<dbReference type="PANTHER" id="PTHR43520:SF8">
    <property type="entry name" value="P-TYPE CU(+) TRANSPORTER"/>
    <property type="match status" value="1"/>
</dbReference>
<feature type="domain" description="Heavy metal binding" evidence="17">
    <location>
        <begin position="12"/>
        <end position="37"/>
    </location>
</feature>
<dbReference type="PRINTS" id="PR00119">
    <property type="entry name" value="CATATPASE"/>
</dbReference>
<accession>A0A7M1AV31</accession>
<dbReference type="FunFam" id="2.70.150.10:FF:000020">
    <property type="entry name" value="Copper-exporting P-type ATPase A"/>
    <property type="match status" value="1"/>
</dbReference>
<feature type="domain" description="P-type ATPase A" evidence="16">
    <location>
        <begin position="198"/>
        <end position="299"/>
    </location>
</feature>
<evidence type="ECO:0000256" key="9">
    <source>
        <dbReference type="ARBA" id="ARBA00022989"/>
    </source>
</evidence>
<evidence type="ECO:0000256" key="15">
    <source>
        <dbReference type="RuleBase" id="RU362081"/>
    </source>
</evidence>
<dbReference type="InterPro" id="IPR023299">
    <property type="entry name" value="ATPase_P-typ_cyto_dom_N"/>
</dbReference>
<dbReference type="Gene3D" id="2.70.150.10">
    <property type="entry name" value="Calcium-transporting ATPase, cytoplasmic transduction domain A"/>
    <property type="match status" value="1"/>
</dbReference>
<comment type="similarity">
    <text evidence="2 15">Belongs to the cation transport ATPase (P-type) (TC 3.A.3) family. Type IB subfamily.</text>
</comment>
<feature type="transmembrane region" description="Helical" evidence="15">
    <location>
        <begin position="161"/>
        <end position="180"/>
    </location>
</feature>
<dbReference type="SFLD" id="SFLDF00027">
    <property type="entry name" value="p-type_atpase"/>
    <property type="match status" value="1"/>
</dbReference>
<keyword evidence="9 15" id="KW-1133">Transmembrane helix</keyword>
<evidence type="ECO:0000256" key="12">
    <source>
        <dbReference type="ARBA" id="ARBA00038904"/>
    </source>
</evidence>
<feature type="transmembrane region" description="Helical" evidence="15">
    <location>
        <begin position="686"/>
        <end position="708"/>
    </location>
</feature>
<dbReference type="RefSeq" id="WP_193112612.1">
    <property type="nucleotide sequence ID" value="NZ_CP041165.1"/>
</dbReference>
<dbReference type="NCBIfam" id="TIGR01512">
    <property type="entry name" value="ATPase-IB2_Cd"/>
    <property type="match status" value="1"/>
</dbReference>
<evidence type="ECO:0000256" key="10">
    <source>
        <dbReference type="ARBA" id="ARBA00023136"/>
    </source>
</evidence>
<dbReference type="SUPFAM" id="SSF56784">
    <property type="entry name" value="HAD-like"/>
    <property type="match status" value="1"/>
</dbReference>
<comment type="catalytic activity">
    <reaction evidence="14">
        <text>Cu(2+)(in) + ATP + H2O = Cu(2+)(out) + ADP + phosphate + H(+)</text>
        <dbReference type="Rhea" id="RHEA:10376"/>
        <dbReference type="ChEBI" id="CHEBI:15377"/>
        <dbReference type="ChEBI" id="CHEBI:15378"/>
        <dbReference type="ChEBI" id="CHEBI:29036"/>
        <dbReference type="ChEBI" id="CHEBI:30616"/>
        <dbReference type="ChEBI" id="CHEBI:43474"/>
        <dbReference type="ChEBI" id="CHEBI:456216"/>
        <dbReference type="EC" id="7.2.2.9"/>
    </reaction>
</comment>
<comment type="subcellular location">
    <subcellularLocation>
        <location evidence="1">Cell membrane</location>
        <topology evidence="1">Multi-pass membrane protein</topology>
    </subcellularLocation>
</comment>
<dbReference type="SFLD" id="SFLDS00003">
    <property type="entry name" value="Haloacid_Dehalogenase"/>
    <property type="match status" value="1"/>
</dbReference>
<dbReference type="InterPro" id="IPR018303">
    <property type="entry name" value="ATPase_P-typ_P_site"/>
</dbReference>
<reference evidence="18 19" key="1">
    <citation type="submission" date="2019-06" db="EMBL/GenBank/DDBJ databases">
        <title>Sulfurimonas gotlandica sp. nov., a chemoautotrophic and psychrotolerant epsilonproteobacterium isolated from a pelagic redoxcline, and an emended description of the genus Sulfurimonas.</title>
        <authorList>
            <person name="Wang S."/>
            <person name="Jiang L."/>
            <person name="Shao Z."/>
        </authorList>
    </citation>
    <scope>NUCLEOTIDE SEQUENCE [LARGE SCALE GENOMIC DNA]</scope>
    <source>
        <strain evidence="18 19">B2</strain>
    </source>
</reference>
<feature type="transmembrane region" description="Helical" evidence="15">
    <location>
        <begin position="122"/>
        <end position="141"/>
    </location>
</feature>
<keyword evidence="4 15" id="KW-0812">Transmembrane</keyword>
<dbReference type="InterPro" id="IPR027256">
    <property type="entry name" value="P-typ_ATPase_IB"/>
</dbReference>
<evidence type="ECO:0000256" key="6">
    <source>
        <dbReference type="ARBA" id="ARBA00022741"/>
    </source>
</evidence>
<dbReference type="Gene3D" id="3.40.1110.10">
    <property type="entry name" value="Calcium-transporting ATPase, cytoplasmic domain N"/>
    <property type="match status" value="1"/>
</dbReference>
<dbReference type="InterPro" id="IPR023214">
    <property type="entry name" value="HAD_sf"/>
</dbReference>
<evidence type="ECO:0000256" key="8">
    <source>
        <dbReference type="ARBA" id="ARBA00022967"/>
    </source>
</evidence>
<evidence type="ECO:0000259" key="16">
    <source>
        <dbReference type="Pfam" id="PF00122"/>
    </source>
</evidence>
<evidence type="ECO:0000256" key="4">
    <source>
        <dbReference type="ARBA" id="ARBA00022692"/>
    </source>
</evidence>
<evidence type="ECO:0000256" key="13">
    <source>
        <dbReference type="ARBA" id="ARBA00040690"/>
    </source>
</evidence>
<feature type="transmembrane region" description="Helical" evidence="15">
    <location>
        <begin position="316"/>
        <end position="338"/>
    </location>
</feature>
<evidence type="ECO:0000313" key="18">
    <source>
        <dbReference type="EMBL" id="QOP41297.1"/>
    </source>
</evidence>
<dbReference type="NCBIfam" id="TIGR01511">
    <property type="entry name" value="ATPase-IB1_Cu"/>
    <property type="match status" value="1"/>
</dbReference>
<feature type="transmembrane region" description="Helical" evidence="15">
    <location>
        <begin position="89"/>
        <end position="110"/>
    </location>
</feature>
<proteinExistence type="inferred from homology"/>
<dbReference type="KEGG" id="smax:FJR03_05890"/>
<protein>
    <recommendedName>
        <fullName evidence="13">Copper-transporting ATPase</fullName>
        <ecNumber evidence="12">7.2.2.9</ecNumber>
    </recommendedName>
</protein>
<evidence type="ECO:0000256" key="11">
    <source>
        <dbReference type="ARBA" id="ARBA00037143"/>
    </source>
</evidence>
<evidence type="ECO:0000256" key="5">
    <source>
        <dbReference type="ARBA" id="ARBA00022723"/>
    </source>
</evidence>
<evidence type="ECO:0000256" key="14">
    <source>
        <dbReference type="ARBA" id="ARBA00047424"/>
    </source>
</evidence>
<keyword evidence="6 15" id="KW-0547">Nucleotide-binding</keyword>
<comment type="function">
    <text evidence="11">Probably involved in copper export.</text>
</comment>